<evidence type="ECO:0000313" key="1">
    <source>
        <dbReference type="EMBL" id="KAJ6683122.1"/>
    </source>
</evidence>
<name>A0A9Q0P7Z0_9ROSI</name>
<reference evidence="1" key="1">
    <citation type="submission" date="2022-11" db="EMBL/GenBank/DDBJ databases">
        <authorList>
            <person name="Hyden B.L."/>
            <person name="Feng K."/>
            <person name="Yates T."/>
            <person name="Jawdy S."/>
            <person name="Smart L.B."/>
            <person name="Muchero W."/>
        </authorList>
    </citation>
    <scope>NUCLEOTIDE SEQUENCE</scope>
    <source>
        <tissue evidence="1">Shoot tip</tissue>
    </source>
</reference>
<keyword evidence="2" id="KW-1185">Reference proteome</keyword>
<gene>
    <name evidence="1" type="ORF">OIU74_021222</name>
</gene>
<protein>
    <submittedName>
        <fullName evidence="1">Uncharacterized protein</fullName>
    </submittedName>
</protein>
<accession>A0A9Q0P7Z0</accession>
<sequence length="127" mass="15303">MSWSVMTLSMLSSWLKKHGESRKMLRRQHLKRQRRRKWRRKLVRMQPVLMLRMRTRARLVMWKEKIPMLKLKTRMAATKNYMMSCDEEALLPANSAWRSILAGSKRKVIFFLRILSCRIPSRKAKTG</sequence>
<proteinExistence type="predicted"/>
<reference evidence="1" key="2">
    <citation type="journal article" date="2023" name="Int. J. Mol. Sci.">
        <title>De Novo Assembly and Annotation of 11 Diverse Shrub Willow (Salix) Genomes Reveals Novel Gene Organization in Sex-Linked Regions.</title>
        <authorList>
            <person name="Hyden B."/>
            <person name="Feng K."/>
            <person name="Yates T.B."/>
            <person name="Jawdy S."/>
            <person name="Cereghino C."/>
            <person name="Smart L.B."/>
            <person name="Muchero W."/>
        </authorList>
    </citation>
    <scope>NUCLEOTIDE SEQUENCE</scope>
    <source>
        <tissue evidence="1">Shoot tip</tissue>
    </source>
</reference>
<dbReference type="EMBL" id="JAPFFM010000020">
    <property type="protein sequence ID" value="KAJ6683122.1"/>
    <property type="molecule type" value="Genomic_DNA"/>
</dbReference>
<evidence type="ECO:0000313" key="2">
    <source>
        <dbReference type="Proteomes" id="UP001151752"/>
    </source>
</evidence>
<comment type="caution">
    <text evidence="1">The sequence shown here is derived from an EMBL/GenBank/DDBJ whole genome shotgun (WGS) entry which is preliminary data.</text>
</comment>
<dbReference type="Proteomes" id="UP001151752">
    <property type="component" value="Chromosome 5"/>
</dbReference>
<dbReference type="AlphaFoldDB" id="A0A9Q0P7Z0"/>
<organism evidence="1 2">
    <name type="scientific">Salix koriyanagi</name>
    <dbReference type="NCBI Taxonomy" id="2511006"/>
    <lineage>
        <taxon>Eukaryota</taxon>
        <taxon>Viridiplantae</taxon>
        <taxon>Streptophyta</taxon>
        <taxon>Embryophyta</taxon>
        <taxon>Tracheophyta</taxon>
        <taxon>Spermatophyta</taxon>
        <taxon>Magnoliopsida</taxon>
        <taxon>eudicotyledons</taxon>
        <taxon>Gunneridae</taxon>
        <taxon>Pentapetalae</taxon>
        <taxon>rosids</taxon>
        <taxon>fabids</taxon>
        <taxon>Malpighiales</taxon>
        <taxon>Salicaceae</taxon>
        <taxon>Saliceae</taxon>
        <taxon>Salix</taxon>
    </lineage>
</organism>